<name>A0ABU0XN85_9BURK</name>
<organism evidence="1 2">
    <name type="scientific">Janthinobacterium lividum</name>
    <dbReference type="NCBI Taxonomy" id="29581"/>
    <lineage>
        <taxon>Bacteria</taxon>
        <taxon>Pseudomonadati</taxon>
        <taxon>Pseudomonadota</taxon>
        <taxon>Betaproteobacteria</taxon>
        <taxon>Burkholderiales</taxon>
        <taxon>Oxalobacteraceae</taxon>
        <taxon>Janthinobacterium</taxon>
    </lineage>
</organism>
<keyword evidence="2" id="KW-1185">Reference proteome</keyword>
<dbReference type="EMBL" id="JAVFKP010000001">
    <property type="protein sequence ID" value="MDQ4624976.1"/>
    <property type="molecule type" value="Genomic_DNA"/>
</dbReference>
<proteinExistence type="predicted"/>
<dbReference type="Proteomes" id="UP001237592">
    <property type="component" value="Unassembled WGS sequence"/>
</dbReference>
<evidence type="ECO:0000313" key="2">
    <source>
        <dbReference type="Proteomes" id="UP001237592"/>
    </source>
</evidence>
<comment type="caution">
    <text evidence="1">The sequence shown here is derived from an EMBL/GenBank/DDBJ whole genome shotgun (WGS) entry which is preliminary data.</text>
</comment>
<evidence type="ECO:0000313" key="1">
    <source>
        <dbReference type="EMBL" id="MDQ4624976.1"/>
    </source>
</evidence>
<sequence>MIAFKHGSAITEIGFENAFYSLFSTVAVHLEDGRWGSRFPHIMEKLYQGRLNAADAPAACLQMQAIKRGLAALAPTEVVWDMHDRAKEPPWGSAIGPNVTSMANYHATTAGRNLLDEMAGCVAALAALGGMLEIIPFDGIPPFYYPD</sequence>
<protein>
    <submittedName>
        <fullName evidence="1">Imm70 family immunity protein</fullName>
    </submittedName>
</protein>
<dbReference type="Pfam" id="PF15601">
    <property type="entry name" value="Imm70"/>
    <property type="match status" value="1"/>
</dbReference>
<dbReference type="RefSeq" id="WP_307778328.1">
    <property type="nucleotide sequence ID" value="NZ_JAVFKP010000001.1"/>
</dbReference>
<dbReference type="InterPro" id="IPR028185">
    <property type="entry name" value="Imm70"/>
</dbReference>
<reference evidence="1 2" key="1">
    <citation type="submission" date="2023-08" db="EMBL/GenBank/DDBJ databases">
        <title>Draft genome sequence of Janthinobacterium lividum.</title>
        <authorList>
            <person name="Chun B.H."/>
            <person name="Lee Y."/>
        </authorList>
    </citation>
    <scope>NUCLEOTIDE SEQUENCE [LARGE SCALE GENOMIC DNA]</scope>
    <source>
        <strain evidence="1 2">AMJK</strain>
    </source>
</reference>
<gene>
    <name evidence="1" type="ORF">RB624_03625</name>
</gene>
<accession>A0ABU0XN85</accession>